<sequence>MPQMNCKKDILLDAHCPELLCGLCGDILDDPMQVHCSEDHMFCRTCLANYHTASCPSCMEPIEKATFQLSKFVKRQISRLRVRCINRPSGCTWEGHLEDDHSQTCCYRSVSCPNLHLGCPEVVKVKDLDQHQTECLYNMIPCPNGSTECQPFLRKDGAYHDSSCSSFHCLYAHAGCTFVGTLPEVNRHCENYCGKLHDRLRYLELQCSQLKQQLNQTNDTSSMDTLIANTSNNKDNDKDNDNFMAPADQDSSMDEMALFHQMFTNNFLSVTAEKNADSPNTTDMMDLSVCLPLPLSTSPANQQKQQKQQKQPKDSSNLAPPTTLFSSASSTPTISAPKRSSNGKIIRYSKNKQLAHGALRMARQRSSSGSGLTTQSILDAMNNMNKDDEDLPMYTATNPPPMTPSPSLPVPSTNLDTAYTTHPSPSASATTSVAPRSNSTAASKPNGSITNPPFSFKNLEDVTKFLEELPPVETTPPFLPPQQLRKSGSKSKPKDDQPGGKATTTKPSNDKPMATGSSKPTEPSTAPPRPMYVLASTLLSKHTQDN</sequence>
<dbReference type="InterPro" id="IPR001293">
    <property type="entry name" value="Znf_TRAF"/>
</dbReference>
<feature type="compositionally biased region" description="Polar residues" evidence="5">
    <location>
        <begin position="515"/>
        <end position="524"/>
    </location>
</feature>
<keyword evidence="9" id="KW-1185">Reference proteome</keyword>
<feature type="region of interest" description="Disordered" evidence="5">
    <location>
        <begin position="384"/>
        <end position="546"/>
    </location>
</feature>
<dbReference type="EMBL" id="LT554468">
    <property type="protein sequence ID" value="SAM05563.1"/>
    <property type="molecule type" value="Genomic_DNA"/>
</dbReference>
<feature type="compositionally biased region" description="Polar residues" evidence="5">
    <location>
        <begin position="314"/>
        <end position="325"/>
    </location>
</feature>
<dbReference type="GO" id="GO:0008270">
    <property type="term" value="F:zinc ion binding"/>
    <property type="evidence" value="ECO:0007669"/>
    <property type="project" value="UniProtKB-KW"/>
</dbReference>
<feature type="region of interest" description="Disordered" evidence="5">
    <location>
        <begin position="221"/>
        <end position="248"/>
    </location>
</feature>
<evidence type="ECO:0008006" key="10">
    <source>
        <dbReference type="Google" id="ProtNLM"/>
    </source>
</evidence>
<evidence type="ECO:0000256" key="5">
    <source>
        <dbReference type="SAM" id="MobiDB-lite"/>
    </source>
</evidence>
<dbReference type="Proteomes" id="UP000078561">
    <property type="component" value="Unassembled WGS sequence"/>
</dbReference>
<feature type="compositionally biased region" description="Pro residues" evidence="5">
    <location>
        <begin position="398"/>
        <end position="409"/>
    </location>
</feature>
<dbReference type="PROSITE" id="PS50145">
    <property type="entry name" value="ZF_TRAF"/>
    <property type="match status" value="1"/>
</dbReference>
<feature type="domain" description="RING-type" evidence="6">
    <location>
        <begin position="21"/>
        <end position="58"/>
    </location>
</feature>
<accession>A0A163KA38</accession>
<keyword evidence="1 4" id="KW-0479">Metal-binding</keyword>
<feature type="region of interest" description="Disordered" evidence="5">
    <location>
        <begin position="292"/>
        <end position="347"/>
    </location>
</feature>
<feature type="domain" description="TRAF-type" evidence="7">
    <location>
        <begin position="101"/>
        <end position="149"/>
    </location>
</feature>
<evidence type="ECO:0000256" key="4">
    <source>
        <dbReference type="PROSITE-ProRule" id="PRU00207"/>
    </source>
</evidence>
<evidence type="ECO:0000256" key="3">
    <source>
        <dbReference type="ARBA" id="ARBA00022833"/>
    </source>
</evidence>
<dbReference type="SUPFAM" id="SSF49599">
    <property type="entry name" value="TRAF domain-like"/>
    <property type="match status" value="1"/>
</dbReference>
<dbReference type="AlphaFoldDB" id="A0A163KA38"/>
<dbReference type="STRING" id="4829.A0A163KA38"/>
<protein>
    <recommendedName>
        <fullName evidence="10">RING-type domain-containing protein</fullName>
    </recommendedName>
</protein>
<proteinExistence type="predicted"/>
<feature type="compositionally biased region" description="Low complexity" evidence="5">
    <location>
        <begin position="326"/>
        <end position="337"/>
    </location>
</feature>
<dbReference type="SUPFAM" id="SSF57850">
    <property type="entry name" value="RING/U-box"/>
    <property type="match status" value="1"/>
</dbReference>
<dbReference type="InParanoid" id="A0A163KA38"/>
<dbReference type="OrthoDB" id="9049620at2759"/>
<evidence type="ECO:0000259" key="7">
    <source>
        <dbReference type="PROSITE" id="PS50145"/>
    </source>
</evidence>
<dbReference type="OMA" id="MDEMALF"/>
<dbReference type="PROSITE" id="PS50089">
    <property type="entry name" value="ZF_RING_2"/>
    <property type="match status" value="1"/>
</dbReference>
<gene>
    <name evidence="8" type="primary">ABSGL_11438.1 scaffold 12295</name>
</gene>
<dbReference type="PANTHER" id="PTHR10131">
    <property type="entry name" value="TNF RECEPTOR ASSOCIATED FACTOR"/>
    <property type="match status" value="1"/>
</dbReference>
<dbReference type="InterPro" id="IPR013083">
    <property type="entry name" value="Znf_RING/FYVE/PHD"/>
</dbReference>
<name>A0A163KA38_ABSGL</name>
<organism evidence="8">
    <name type="scientific">Absidia glauca</name>
    <name type="common">Pin mould</name>
    <dbReference type="NCBI Taxonomy" id="4829"/>
    <lineage>
        <taxon>Eukaryota</taxon>
        <taxon>Fungi</taxon>
        <taxon>Fungi incertae sedis</taxon>
        <taxon>Mucoromycota</taxon>
        <taxon>Mucoromycotina</taxon>
        <taxon>Mucoromycetes</taxon>
        <taxon>Mucorales</taxon>
        <taxon>Cunninghamellaceae</taxon>
        <taxon>Absidia</taxon>
    </lineage>
</organism>
<dbReference type="Gene3D" id="3.30.40.10">
    <property type="entry name" value="Zinc/RING finger domain, C3HC4 (zinc finger)"/>
    <property type="match status" value="2"/>
</dbReference>
<feature type="zinc finger region" description="TRAF-type" evidence="4">
    <location>
        <begin position="101"/>
        <end position="149"/>
    </location>
</feature>
<dbReference type="PANTHER" id="PTHR10131:SF94">
    <property type="entry name" value="TNF RECEPTOR-ASSOCIATED FACTOR 4"/>
    <property type="match status" value="1"/>
</dbReference>
<evidence type="ECO:0000313" key="8">
    <source>
        <dbReference type="EMBL" id="SAM05563.1"/>
    </source>
</evidence>
<dbReference type="InterPro" id="IPR001841">
    <property type="entry name" value="Znf_RING"/>
</dbReference>
<evidence type="ECO:0000256" key="1">
    <source>
        <dbReference type="ARBA" id="ARBA00022723"/>
    </source>
</evidence>
<keyword evidence="3 4" id="KW-0862">Zinc</keyword>
<evidence type="ECO:0000256" key="2">
    <source>
        <dbReference type="ARBA" id="ARBA00022771"/>
    </source>
</evidence>
<feature type="compositionally biased region" description="Basic and acidic residues" evidence="5">
    <location>
        <begin position="458"/>
        <end position="467"/>
    </location>
</feature>
<evidence type="ECO:0000313" key="9">
    <source>
        <dbReference type="Proteomes" id="UP000078561"/>
    </source>
</evidence>
<feature type="compositionally biased region" description="Polar residues" evidence="5">
    <location>
        <begin position="537"/>
        <end position="546"/>
    </location>
</feature>
<feature type="compositionally biased region" description="Polar residues" evidence="5">
    <location>
        <begin position="438"/>
        <end position="453"/>
    </location>
</feature>
<feature type="compositionally biased region" description="Polar residues" evidence="5">
    <location>
        <begin position="221"/>
        <end position="231"/>
    </location>
</feature>
<evidence type="ECO:0000259" key="6">
    <source>
        <dbReference type="PROSITE" id="PS50089"/>
    </source>
</evidence>
<feature type="compositionally biased region" description="Low complexity" evidence="5">
    <location>
        <begin position="410"/>
        <end position="437"/>
    </location>
</feature>
<reference evidence="8" key="1">
    <citation type="submission" date="2016-04" db="EMBL/GenBank/DDBJ databases">
        <authorList>
            <person name="Evans L.H."/>
            <person name="Alamgir A."/>
            <person name="Owens N."/>
            <person name="Weber N.D."/>
            <person name="Virtaneva K."/>
            <person name="Barbian K."/>
            <person name="Babar A."/>
            <person name="Rosenke K."/>
        </authorList>
    </citation>
    <scope>NUCLEOTIDE SEQUENCE [LARGE SCALE GENOMIC DNA]</scope>
    <source>
        <strain evidence="8">CBS 101.48</strain>
    </source>
</reference>
<keyword evidence="2 4" id="KW-0863">Zinc-finger</keyword>